<dbReference type="PANTHER" id="PTHR48005:SF13">
    <property type="entry name" value="SERINE_THREONINE-PROTEIN KINASE DDB_G0278509-RELATED"/>
    <property type="match status" value="1"/>
</dbReference>
<dbReference type="InterPro" id="IPR008271">
    <property type="entry name" value="Ser/Thr_kinase_AS"/>
</dbReference>
<keyword evidence="5" id="KW-0418">Kinase</keyword>
<dbReference type="SMART" id="SM00220">
    <property type="entry name" value="S_TKc"/>
    <property type="match status" value="1"/>
</dbReference>
<name>A0ABR2L7H8_9EUKA</name>
<dbReference type="PROSITE" id="PS50011">
    <property type="entry name" value="PROTEIN_KINASE_DOM"/>
    <property type="match status" value="1"/>
</dbReference>
<evidence type="ECO:0000259" key="9">
    <source>
        <dbReference type="PROSITE" id="PS50011"/>
    </source>
</evidence>
<dbReference type="Gene3D" id="1.10.510.10">
    <property type="entry name" value="Transferase(Phosphotransferase) domain 1"/>
    <property type="match status" value="1"/>
</dbReference>
<evidence type="ECO:0000256" key="4">
    <source>
        <dbReference type="ARBA" id="ARBA00022741"/>
    </source>
</evidence>
<protein>
    <recommendedName>
        <fullName evidence="1">non-specific serine/threonine protein kinase</fullName>
        <ecNumber evidence="1">2.7.11.1</ecNumber>
    </recommendedName>
</protein>
<evidence type="ECO:0000256" key="6">
    <source>
        <dbReference type="ARBA" id="ARBA00022840"/>
    </source>
</evidence>
<comment type="catalytic activity">
    <reaction evidence="8">
        <text>L-seryl-[protein] + ATP = O-phospho-L-seryl-[protein] + ADP + H(+)</text>
        <dbReference type="Rhea" id="RHEA:17989"/>
        <dbReference type="Rhea" id="RHEA-COMP:9863"/>
        <dbReference type="Rhea" id="RHEA-COMP:11604"/>
        <dbReference type="ChEBI" id="CHEBI:15378"/>
        <dbReference type="ChEBI" id="CHEBI:29999"/>
        <dbReference type="ChEBI" id="CHEBI:30616"/>
        <dbReference type="ChEBI" id="CHEBI:83421"/>
        <dbReference type="ChEBI" id="CHEBI:456216"/>
        <dbReference type="EC" id="2.7.11.1"/>
    </reaction>
</comment>
<reference evidence="10 11" key="1">
    <citation type="submission" date="2024-04" db="EMBL/GenBank/DDBJ databases">
        <title>Tritrichomonas musculus Genome.</title>
        <authorList>
            <person name="Alves-Ferreira E."/>
            <person name="Grigg M."/>
            <person name="Lorenzi H."/>
            <person name="Galac M."/>
        </authorList>
    </citation>
    <scope>NUCLEOTIDE SEQUENCE [LARGE SCALE GENOMIC DNA]</scope>
    <source>
        <strain evidence="10 11">EAF2021</strain>
    </source>
</reference>
<keyword evidence="2" id="KW-0723">Serine/threonine-protein kinase</keyword>
<keyword evidence="6" id="KW-0067">ATP-binding</keyword>
<keyword evidence="3" id="KW-0808">Transferase</keyword>
<dbReference type="EMBL" id="JAPFFF010000001">
    <property type="protein sequence ID" value="KAK8899319.1"/>
    <property type="molecule type" value="Genomic_DNA"/>
</dbReference>
<dbReference type="PROSITE" id="PS00108">
    <property type="entry name" value="PROTEIN_KINASE_ST"/>
    <property type="match status" value="1"/>
</dbReference>
<proteinExistence type="predicted"/>
<evidence type="ECO:0000256" key="7">
    <source>
        <dbReference type="ARBA" id="ARBA00047899"/>
    </source>
</evidence>
<comment type="caution">
    <text evidence="10">The sequence shown here is derived from an EMBL/GenBank/DDBJ whole genome shotgun (WGS) entry which is preliminary data.</text>
</comment>
<dbReference type="SUPFAM" id="SSF56112">
    <property type="entry name" value="Protein kinase-like (PK-like)"/>
    <property type="match status" value="1"/>
</dbReference>
<dbReference type="InterPro" id="IPR011009">
    <property type="entry name" value="Kinase-like_dom_sf"/>
</dbReference>
<comment type="catalytic activity">
    <reaction evidence="7">
        <text>L-threonyl-[protein] + ATP = O-phospho-L-threonyl-[protein] + ADP + H(+)</text>
        <dbReference type="Rhea" id="RHEA:46608"/>
        <dbReference type="Rhea" id="RHEA-COMP:11060"/>
        <dbReference type="Rhea" id="RHEA-COMP:11605"/>
        <dbReference type="ChEBI" id="CHEBI:15378"/>
        <dbReference type="ChEBI" id="CHEBI:30013"/>
        <dbReference type="ChEBI" id="CHEBI:30616"/>
        <dbReference type="ChEBI" id="CHEBI:61977"/>
        <dbReference type="ChEBI" id="CHEBI:456216"/>
        <dbReference type="EC" id="2.7.11.1"/>
    </reaction>
</comment>
<evidence type="ECO:0000256" key="2">
    <source>
        <dbReference type="ARBA" id="ARBA00022527"/>
    </source>
</evidence>
<feature type="domain" description="Protein kinase" evidence="9">
    <location>
        <begin position="219"/>
        <end position="413"/>
    </location>
</feature>
<sequence>MLYEDFFIDHLLPHDEFRRDHTCFIFFDDIPEQFILMKEMIKNETIRTLYSKFKYKYCHSECATGFFLDFLKVFKFITYFIDNNQNRQKFDLIICAEGICFIILEVNYDIINEIINDLKNNHISILNASNNNLFFKKTKEEEEFNTEINNFCLHKNLRFDIQTNKFVKLTIRALSGFLIRSYFYPTYFFSKNPLFECKKTNFSHEIQYEEFAESDFIFLRCVESRNKAFFNLVFHIKKYRIFMMKKIRNEIEFQHEINFCKNYRHRSLTRFYGFVKEDGEIIGFIYEYLSNGSLASYIKNSDINELNKLIIINRIFQGIMYLHSNFLIHRDIKPLNILLDRNFLPFVSDFDSILSLKNDTETGESSEFSMTNDIGSDLYASPEQYYGNKVSYSTDIYSFGLVIYFIYEKHDLR</sequence>
<evidence type="ECO:0000313" key="10">
    <source>
        <dbReference type="EMBL" id="KAK8899319.1"/>
    </source>
</evidence>
<evidence type="ECO:0000256" key="8">
    <source>
        <dbReference type="ARBA" id="ARBA00048679"/>
    </source>
</evidence>
<dbReference type="EC" id="2.7.11.1" evidence="1"/>
<evidence type="ECO:0000256" key="3">
    <source>
        <dbReference type="ARBA" id="ARBA00022679"/>
    </source>
</evidence>
<dbReference type="InterPro" id="IPR000719">
    <property type="entry name" value="Prot_kinase_dom"/>
</dbReference>
<evidence type="ECO:0000256" key="1">
    <source>
        <dbReference type="ARBA" id="ARBA00012513"/>
    </source>
</evidence>
<dbReference type="Proteomes" id="UP001470230">
    <property type="component" value="Unassembled WGS sequence"/>
</dbReference>
<organism evidence="10 11">
    <name type="scientific">Tritrichomonas musculus</name>
    <dbReference type="NCBI Taxonomy" id="1915356"/>
    <lineage>
        <taxon>Eukaryota</taxon>
        <taxon>Metamonada</taxon>
        <taxon>Parabasalia</taxon>
        <taxon>Tritrichomonadida</taxon>
        <taxon>Tritrichomonadidae</taxon>
        <taxon>Tritrichomonas</taxon>
    </lineage>
</organism>
<keyword evidence="11" id="KW-1185">Reference proteome</keyword>
<accession>A0ABR2L7H8</accession>
<evidence type="ECO:0000256" key="5">
    <source>
        <dbReference type="ARBA" id="ARBA00022777"/>
    </source>
</evidence>
<dbReference type="PANTHER" id="PTHR48005">
    <property type="entry name" value="LEUCINE RICH REPEAT KINASE 2"/>
    <property type="match status" value="1"/>
</dbReference>
<evidence type="ECO:0000313" key="11">
    <source>
        <dbReference type="Proteomes" id="UP001470230"/>
    </source>
</evidence>
<keyword evidence="4" id="KW-0547">Nucleotide-binding</keyword>
<dbReference type="InterPro" id="IPR051420">
    <property type="entry name" value="Ser_Thr_Kinases_DiverseReg"/>
</dbReference>
<gene>
    <name evidence="10" type="ORF">M9Y10_001632</name>
</gene>
<dbReference type="Pfam" id="PF00069">
    <property type="entry name" value="Pkinase"/>
    <property type="match status" value="1"/>
</dbReference>